<evidence type="ECO:0000313" key="2">
    <source>
        <dbReference type="Proteomes" id="UP000622687"/>
    </source>
</evidence>
<dbReference type="Pfam" id="PF11213">
    <property type="entry name" value="DUF3006"/>
    <property type="match status" value="1"/>
</dbReference>
<gene>
    <name evidence="1" type="ORF">I6U51_09040</name>
</gene>
<accession>A0A934HY29</accession>
<dbReference type="Gene3D" id="6.20.120.50">
    <property type="match status" value="1"/>
</dbReference>
<reference evidence="1" key="1">
    <citation type="submission" date="2020-12" db="EMBL/GenBank/DDBJ databases">
        <title>Clostridium thailandense sp. nov., a novel acetogenic bacterium isolated from peat land soil in Thailand.</title>
        <authorList>
            <person name="Chaikitkaew S."/>
            <person name="Birkeland N.K."/>
        </authorList>
    </citation>
    <scope>NUCLEOTIDE SEQUENCE</scope>
    <source>
        <strain evidence="1">DSM 17425</strain>
    </source>
</reference>
<protein>
    <submittedName>
        <fullName evidence="1">DUF3006 domain-containing protein</fullName>
    </submittedName>
</protein>
<comment type="caution">
    <text evidence="1">The sequence shown here is derived from an EMBL/GenBank/DDBJ whole genome shotgun (WGS) entry which is preliminary data.</text>
</comment>
<name>A0A934HY29_9CLOT</name>
<dbReference type="RefSeq" id="WP_211142347.1">
    <property type="nucleotide sequence ID" value="NZ_JAEEGB010000009.1"/>
</dbReference>
<dbReference type="EMBL" id="JAEEGB010000009">
    <property type="protein sequence ID" value="MBI6872858.1"/>
    <property type="molecule type" value="Genomic_DNA"/>
</dbReference>
<organism evidence="1 2">
    <name type="scientific">Clostridium aciditolerans</name>
    <dbReference type="NCBI Taxonomy" id="339861"/>
    <lineage>
        <taxon>Bacteria</taxon>
        <taxon>Bacillati</taxon>
        <taxon>Bacillota</taxon>
        <taxon>Clostridia</taxon>
        <taxon>Eubacteriales</taxon>
        <taxon>Clostridiaceae</taxon>
        <taxon>Clostridium</taxon>
    </lineage>
</organism>
<dbReference type="AlphaFoldDB" id="A0A934HY29"/>
<dbReference type="InterPro" id="IPR021377">
    <property type="entry name" value="DUF3006"/>
</dbReference>
<evidence type="ECO:0000313" key="1">
    <source>
        <dbReference type="EMBL" id="MBI6872858.1"/>
    </source>
</evidence>
<sequence length="69" mass="7991">MFGILDRFEGSFAIVELYDSQIINIEVSKIPKEAREGDVLSIGEHITIDHEETKKRKNAIEKLSKDMWK</sequence>
<keyword evidence="2" id="KW-1185">Reference proteome</keyword>
<dbReference type="Proteomes" id="UP000622687">
    <property type="component" value="Unassembled WGS sequence"/>
</dbReference>
<proteinExistence type="predicted"/>